<evidence type="ECO:0000256" key="4">
    <source>
        <dbReference type="ARBA" id="ARBA00023163"/>
    </source>
</evidence>
<dbReference type="SMART" id="SM00422">
    <property type="entry name" value="HTH_MERR"/>
    <property type="match status" value="1"/>
</dbReference>
<dbReference type="InterPro" id="IPR003759">
    <property type="entry name" value="Cbl-bd_cap"/>
</dbReference>
<dbReference type="AlphaFoldDB" id="A0A3M9ND87"/>
<evidence type="ECO:0000259" key="5">
    <source>
        <dbReference type="PROSITE" id="PS50937"/>
    </source>
</evidence>
<evidence type="ECO:0000256" key="3">
    <source>
        <dbReference type="ARBA" id="ARBA00023125"/>
    </source>
</evidence>
<comment type="caution">
    <text evidence="6">The sequence shown here is derived from an EMBL/GenBank/DDBJ whole genome shotgun (WGS) entry which is preliminary data.</text>
</comment>
<keyword evidence="4" id="KW-0804">Transcription</keyword>
<dbReference type="RefSeq" id="WP_123121014.1">
    <property type="nucleotide sequence ID" value="NZ_RJJR01000009.1"/>
</dbReference>
<evidence type="ECO:0000256" key="2">
    <source>
        <dbReference type="ARBA" id="ARBA00023015"/>
    </source>
</evidence>
<protein>
    <submittedName>
        <fullName evidence="6">MerR family transcriptional regulator</fullName>
    </submittedName>
</protein>
<dbReference type="Pfam" id="PF02607">
    <property type="entry name" value="B12-binding_2"/>
    <property type="match status" value="1"/>
</dbReference>
<dbReference type="OrthoDB" id="9800334at2"/>
<name>A0A3M9ND87_9BACT</name>
<dbReference type="GO" id="GO:0003700">
    <property type="term" value="F:DNA-binding transcription factor activity"/>
    <property type="evidence" value="ECO:0007669"/>
    <property type="project" value="InterPro"/>
</dbReference>
<feature type="domain" description="HTH merR-type" evidence="5">
    <location>
        <begin position="3"/>
        <end position="72"/>
    </location>
</feature>
<dbReference type="Proteomes" id="UP000267223">
    <property type="component" value="Unassembled WGS sequence"/>
</dbReference>
<dbReference type="PROSITE" id="PS50937">
    <property type="entry name" value="HTH_MERR_2"/>
    <property type="match status" value="1"/>
</dbReference>
<dbReference type="SUPFAM" id="SSF46955">
    <property type="entry name" value="Putative DNA-binding domain"/>
    <property type="match status" value="1"/>
</dbReference>
<reference evidence="6 7" key="1">
    <citation type="submission" date="2018-11" db="EMBL/GenBank/DDBJ databases">
        <title>Draft genome sequence of Ferruginibacter sp. BO-59.</title>
        <authorList>
            <person name="Im W.T."/>
        </authorList>
    </citation>
    <scope>NUCLEOTIDE SEQUENCE [LARGE SCALE GENOMIC DNA]</scope>
    <source>
        <strain evidence="6 7">BO-59</strain>
    </source>
</reference>
<dbReference type="PANTHER" id="PTHR30204:SF69">
    <property type="entry name" value="MERR-FAMILY TRANSCRIPTIONAL REGULATOR"/>
    <property type="match status" value="1"/>
</dbReference>
<keyword evidence="1" id="KW-0678">Repressor</keyword>
<proteinExistence type="predicted"/>
<dbReference type="Gene3D" id="1.10.1660.10">
    <property type="match status" value="1"/>
</dbReference>
<sequence>MNLFSISQLSNFSGIKPHTIRIWEQRYNALSPGRSEGNTRYYDNDQLRRLLNIVSLVQANYKISEISTMSDKKLFELLEQRLRPSEENIDTHEYFILQLIAAGMNFDEINFDKLISHCLVKYGVEGSYLKVIYPMLKRIGLMWATNLILPAAEHFISNIIRQKLFTLIDSLPAGNDKKNSWLLFLPENEFHEIGLLFSHYLIRKEGFKSVYLGSNVPLQSVVEAAAITNPDNLLLFLTHNDSKEVLGEYMNDLGRRFKNKNIKIAADAKQLQSIKLNKNFEVLSSMENLQLALSEYSFKYNDKNINKS</sequence>
<dbReference type="Gene3D" id="3.40.50.280">
    <property type="entry name" value="Cobalamin-binding domain"/>
    <property type="match status" value="1"/>
</dbReference>
<organism evidence="6 7">
    <name type="scientific">Hanamia caeni</name>
    <dbReference type="NCBI Taxonomy" id="2294116"/>
    <lineage>
        <taxon>Bacteria</taxon>
        <taxon>Pseudomonadati</taxon>
        <taxon>Bacteroidota</taxon>
        <taxon>Chitinophagia</taxon>
        <taxon>Chitinophagales</taxon>
        <taxon>Chitinophagaceae</taxon>
        <taxon>Hanamia</taxon>
    </lineage>
</organism>
<gene>
    <name evidence="6" type="ORF">EFY79_12300</name>
</gene>
<dbReference type="SUPFAM" id="SSF52242">
    <property type="entry name" value="Cobalamin (vitamin B12)-binding domain"/>
    <property type="match status" value="1"/>
</dbReference>
<accession>A0A3M9ND87</accession>
<dbReference type="EMBL" id="RJJR01000009">
    <property type="protein sequence ID" value="RNI35734.1"/>
    <property type="molecule type" value="Genomic_DNA"/>
</dbReference>
<keyword evidence="2" id="KW-0805">Transcription regulation</keyword>
<keyword evidence="7" id="KW-1185">Reference proteome</keyword>
<dbReference type="Gene3D" id="1.10.1240.10">
    <property type="entry name" value="Methionine synthase domain"/>
    <property type="match status" value="1"/>
</dbReference>
<dbReference type="GO" id="GO:0031419">
    <property type="term" value="F:cobalamin binding"/>
    <property type="evidence" value="ECO:0007669"/>
    <property type="project" value="InterPro"/>
</dbReference>
<keyword evidence="3" id="KW-0238">DNA-binding</keyword>
<dbReference type="InterPro" id="IPR000551">
    <property type="entry name" value="MerR-type_HTH_dom"/>
</dbReference>
<evidence type="ECO:0000256" key="1">
    <source>
        <dbReference type="ARBA" id="ARBA00022491"/>
    </source>
</evidence>
<evidence type="ECO:0000313" key="6">
    <source>
        <dbReference type="EMBL" id="RNI35734.1"/>
    </source>
</evidence>
<evidence type="ECO:0000313" key="7">
    <source>
        <dbReference type="Proteomes" id="UP000267223"/>
    </source>
</evidence>
<dbReference type="CDD" id="cd01104">
    <property type="entry name" value="HTH_MlrA-CarA"/>
    <property type="match status" value="1"/>
</dbReference>
<dbReference type="InterPro" id="IPR036594">
    <property type="entry name" value="Meth_synthase_dom"/>
</dbReference>
<dbReference type="GO" id="GO:0046872">
    <property type="term" value="F:metal ion binding"/>
    <property type="evidence" value="ECO:0007669"/>
    <property type="project" value="InterPro"/>
</dbReference>
<dbReference type="InterPro" id="IPR009061">
    <property type="entry name" value="DNA-bd_dom_put_sf"/>
</dbReference>
<dbReference type="GO" id="GO:0003677">
    <property type="term" value="F:DNA binding"/>
    <property type="evidence" value="ECO:0007669"/>
    <property type="project" value="UniProtKB-KW"/>
</dbReference>
<dbReference type="InterPro" id="IPR047057">
    <property type="entry name" value="MerR_fam"/>
</dbReference>
<dbReference type="Pfam" id="PF13411">
    <property type="entry name" value="MerR_1"/>
    <property type="match status" value="1"/>
</dbReference>
<dbReference type="PANTHER" id="PTHR30204">
    <property type="entry name" value="REDOX-CYCLING DRUG-SENSING TRANSCRIPTIONAL ACTIVATOR SOXR"/>
    <property type="match status" value="1"/>
</dbReference>
<dbReference type="InterPro" id="IPR036724">
    <property type="entry name" value="Cobalamin-bd_sf"/>
</dbReference>